<name>A0A546XJD0_AGRTU</name>
<evidence type="ECO:0000313" key="3">
    <source>
        <dbReference type="Proteomes" id="UP000317023"/>
    </source>
</evidence>
<dbReference type="EMBL" id="SGOE01000011">
    <property type="protein sequence ID" value="TRB00856.1"/>
    <property type="molecule type" value="Genomic_DNA"/>
</dbReference>
<reference evidence="2 3" key="1">
    <citation type="journal article" date="2019" name="Appl. Microbiol. Biotechnol.">
        <title>Differential efficiency of wild type rhizogenic strains for rol gene transformation of plants.</title>
        <authorList>
            <person name="Desmet S."/>
            <person name="De Keyser E."/>
            <person name="Van Vaerenbergh J."/>
            <person name="Baeyen S."/>
            <person name="Van Huylenbroeck J."/>
            <person name="Geelen D."/>
            <person name="Dhooghe E."/>
        </authorList>
    </citation>
    <scope>NUCLEOTIDE SEQUENCE [LARGE SCALE GENOMIC DNA]</scope>
    <source>
        <strain evidence="2 3">MAFF210266</strain>
    </source>
</reference>
<proteinExistence type="predicted"/>
<comment type="caution">
    <text evidence="2">The sequence shown here is derived from an EMBL/GenBank/DDBJ whole genome shotgun (WGS) entry which is preliminary data.</text>
</comment>
<dbReference type="Gene3D" id="3.40.50.300">
    <property type="entry name" value="P-loop containing nucleotide triphosphate hydrolases"/>
    <property type="match status" value="1"/>
</dbReference>
<evidence type="ECO:0000313" key="2">
    <source>
        <dbReference type="EMBL" id="TRB00856.1"/>
    </source>
</evidence>
<protein>
    <submittedName>
        <fullName evidence="2">DUF3732 domain-containing protein</fullName>
    </submittedName>
</protein>
<dbReference type="RefSeq" id="WP_142859828.1">
    <property type="nucleotide sequence ID" value="NZ_SGOE01000011.1"/>
</dbReference>
<dbReference type="Pfam" id="PF12532">
    <property type="entry name" value="DUF3732"/>
    <property type="match status" value="1"/>
</dbReference>
<organism evidence="2 3">
    <name type="scientific">Agrobacterium tumefaciens</name>
    <dbReference type="NCBI Taxonomy" id="358"/>
    <lineage>
        <taxon>Bacteria</taxon>
        <taxon>Pseudomonadati</taxon>
        <taxon>Pseudomonadota</taxon>
        <taxon>Alphaproteobacteria</taxon>
        <taxon>Hyphomicrobiales</taxon>
        <taxon>Rhizobiaceae</taxon>
        <taxon>Rhizobium/Agrobacterium group</taxon>
        <taxon>Agrobacterium</taxon>
        <taxon>Agrobacterium tumefaciens complex</taxon>
    </lineage>
</organism>
<gene>
    <name evidence="2" type="ORF">EXN61_25310</name>
</gene>
<keyword evidence="1" id="KW-0175">Coiled coil</keyword>
<dbReference type="AlphaFoldDB" id="A0A546XJD0"/>
<dbReference type="Proteomes" id="UP000317023">
    <property type="component" value="Unassembled WGS sequence"/>
</dbReference>
<feature type="coiled-coil region" evidence="1">
    <location>
        <begin position="450"/>
        <end position="481"/>
    </location>
</feature>
<dbReference type="InterPro" id="IPR022205">
    <property type="entry name" value="DUF3732"/>
</dbReference>
<sequence length="666" mass="75074">MKLFIKQIIIWPVDPSREPRVVTFDTEKISVISGWSSTGKSSIISIIDYVLGAKHCSIPVGEIRDRASWYGLLVETSAGLMRLARKKPDGRQVDNSYWLQEGSDAESNLPVLPVTTTNADRVRAMMDTLSGLSDLRLDPEQTRGFNERASFRDMAAFNFLPQHIVANPYTLFFKADSSEHREKLRNVLPLALGVITNADIERSHRIQMLREDLRKQEADLHARRTGIENWRADATGAFFRAQELNLLPPGEPPTDLKEIVELLKKVVGNAGAVVPSAGRVSASVERLEAIRSQEMDLDSTISSKRRRLRRLKSLRRSVSDYAAVLEDQQARVKGSGWFLEHVSSSACVLCGSQTRESHAHLEQLAVPIRELTELTAGTETTSPMVDSEIIGIQRSLIVDERNMLQLRRTRAAFEATVEAEQGHTQSLEGVYRFLGNIEQALRILGDVEGDEGLTKKIADLEEELEALRRQSDEKARREKEASVRTAISDYIVRFVEALAVTGATGTPLLDEKELNVKFKREGMNRPDFLWEIGSGENWMAYHLAALLALHGTFLRRRGENPVPTFLVIDQPSQVYFPSDTFEQVVEGKTDTAAGSQRRPRRHLDDLESTRRIFSALSRAQRSFKRQLQIIVLDHADEKAWGQHDNVFEAGNWRGDEDFLIPTSWLT</sequence>
<dbReference type="InterPro" id="IPR027417">
    <property type="entry name" value="P-loop_NTPase"/>
</dbReference>
<accession>A0A546XJD0</accession>
<evidence type="ECO:0000256" key="1">
    <source>
        <dbReference type="SAM" id="Coils"/>
    </source>
</evidence>